<dbReference type="Proteomes" id="UP000616885">
    <property type="component" value="Unassembled WGS sequence"/>
</dbReference>
<proteinExistence type="predicted"/>
<evidence type="ECO:0000256" key="1">
    <source>
        <dbReference type="SAM" id="MobiDB-lite"/>
    </source>
</evidence>
<feature type="region of interest" description="Disordered" evidence="1">
    <location>
        <begin position="64"/>
        <end position="103"/>
    </location>
</feature>
<dbReference type="AlphaFoldDB" id="A0A8H7NA03"/>
<gene>
    <name evidence="2" type="ORF">IM811_013726</name>
</gene>
<evidence type="ECO:0000313" key="2">
    <source>
        <dbReference type="EMBL" id="KAF9751932.1"/>
    </source>
</evidence>
<name>A0A8H7NA03_BIOOC</name>
<dbReference type="EMBL" id="JADCTT010000005">
    <property type="protein sequence ID" value="KAF9751932.1"/>
    <property type="molecule type" value="Genomic_DNA"/>
</dbReference>
<evidence type="ECO:0000313" key="3">
    <source>
        <dbReference type="Proteomes" id="UP000616885"/>
    </source>
</evidence>
<feature type="region of interest" description="Disordered" evidence="1">
    <location>
        <begin position="1"/>
        <end position="31"/>
    </location>
</feature>
<feature type="compositionally biased region" description="Polar residues" evidence="1">
    <location>
        <begin position="92"/>
        <end position="103"/>
    </location>
</feature>
<organism evidence="2 3">
    <name type="scientific">Bionectria ochroleuca</name>
    <name type="common">Gliocladium roseum</name>
    <dbReference type="NCBI Taxonomy" id="29856"/>
    <lineage>
        <taxon>Eukaryota</taxon>
        <taxon>Fungi</taxon>
        <taxon>Dikarya</taxon>
        <taxon>Ascomycota</taxon>
        <taxon>Pezizomycotina</taxon>
        <taxon>Sordariomycetes</taxon>
        <taxon>Hypocreomycetidae</taxon>
        <taxon>Hypocreales</taxon>
        <taxon>Bionectriaceae</taxon>
        <taxon>Clonostachys</taxon>
    </lineage>
</organism>
<reference evidence="2" key="1">
    <citation type="submission" date="2020-10" db="EMBL/GenBank/DDBJ databases">
        <title>High-Quality Genome Resource of Clonostachys rosea strain S41 by Oxford Nanopore Long-Read Sequencing.</title>
        <authorList>
            <person name="Wang H."/>
        </authorList>
    </citation>
    <scope>NUCLEOTIDE SEQUENCE</scope>
    <source>
        <strain evidence="2">S41</strain>
    </source>
</reference>
<accession>A0A8H7NA03</accession>
<sequence length="103" mass="10811">MDILGSVVSAPAVDRRDVGEASGEEVEDTPGVEVCASAELAAAPRNSRSPSCVEMGEMRDCAPADPVVKSSVRVTPESSRHHRSSRLERPSFVNSNSTTGDGI</sequence>
<comment type="caution">
    <text evidence="2">The sequence shown here is derived from an EMBL/GenBank/DDBJ whole genome shotgun (WGS) entry which is preliminary data.</text>
</comment>
<protein>
    <submittedName>
        <fullName evidence="2">Uncharacterized protein</fullName>
    </submittedName>
</protein>